<comment type="caution">
    <text evidence="6">The sequence shown here is derived from an EMBL/GenBank/DDBJ whole genome shotgun (WGS) entry which is preliminary data.</text>
</comment>
<name>A0ABT0W9Y8_9BACI</name>
<dbReference type="InterPro" id="IPR002033">
    <property type="entry name" value="TatC"/>
</dbReference>
<keyword evidence="2 5" id="KW-0812">Transmembrane</keyword>
<dbReference type="PANTHER" id="PTHR30371:SF4">
    <property type="entry name" value="SEC-INDEPENDENT PROTEIN TRANSLOCASE PROTEIN TATCD"/>
    <property type="match status" value="1"/>
</dbReference>
<dbReference type="HAMAP" id="MF_00902">
    <property type="entry name" value="TatC"/>
    <property type="match status" value="1"/>
</dbReference>
<dbReference type="PRINTS" id="PR01840">
    <property type="entry name" value="TATCFAMILY"/>
</dbReference>
<comment type="subunit">
    <text evidence="5">Forms a complex with TatA.</text>
</comment>
<proteinExistence type="inferred from homology"/>
<evidence type="ECO:0000256" key="4">
    <source>
        <dbReference type="ARBA" id="ARBA00023136"/>
    </source>
</evidence>
<evidence type="ECO:0000256" key="1">
    <source>
        <dbReference type="ARBA" id="ARBA00004141"/>
    </source>
</evidence>
<feature type="transmembrane region" description="Helical" evidence="5">
    <location>
        <begin position="211"/>
        <end position="230"/>
    </location>
</feature>
<gene>
    <name evidence="5 6" type="primary">tatC</name>
    <name evidence="6" type="ORF">NDK43_12915</name>
</gene>
<feature type="transmembrane region" description="Helical" evidence="5">
    <location>
        <begin position="188"/>
        <end position="205"/>
    </location>
</feature>
<keyword evidence="5" id="KW-0653">Protein transport</keyword>
<dbReference type="Pfam" id="PF00902">
    <property type="entry name" value="TatC"/>
    <property type="match status" value="1"/>
</dbReference>
<accession>A0ABT0W9Y8</accession>
<feature type="transmembrane region" description="Helical" evidence="5">
    <location>
        <begin position="147"/>
        <end position="176"/>
    </location>
</feature>
<evidence type="ECO:0000256" key="2">
    <source>
        <dbReference type="ARBA" id="ARBA00022692"/>
    </source>
</evidence>
<protein>
    <recommendedName>
        <fullName evidence="5">Sec-independent protein translocase protein TatC</fullName>
    </recommendedName>
</protein>
<dbReference type="NCBIfam" id="TIGR00945">
    <property type="entry name" value="tatC"/>
    <property type="match status" value="1"/>
</dbReference>
<reference evidence="6 7" key="1">
    <citation type="submission" date="2022-06" db="EMBL/GenBank/DDBJ databases">
        <authorList>
            <person name="Jeon C.O."/>
        </authorList>
    </citation>
    <scope>NUCLEOTIDE SEQUENCE [LARGE SCALE GENOMIC DNA]</scope>
    <source>
        <strain evidence="6 7">KCTC 13943</strain>
    </source>
</reference>
<evidence type="ECO:0000256" key="5">
    <source>
        <dbReference type="HAMAP-Rule" id="MF_00902"/>
    </source>
</evidence>
<keyword evidence="3 5" id="KW-1133">Transmembrane helix</keyword>
<feature type="transmembrane region" description="Helical" evidence="5">
    <location>
        <begin position="100"/>
        <end position="127"/>
    </location>
</feature>
<keyword evidence="5" id="KW-0813">Transport</keyword>
<comment type="subcellular location">
    <subcellularLocation>
        <location evidence="5">Cell membrane</location>
        <topology evidence="5">Multi-pass membrane protein</topology>
    </subcellularLocation>
    <subcellularLocation>
        <location evidence="1">Membrane</location>
        <topology evidence="1">Multi-pass membrane protein</topology>
    </subcellularLocation>
</comment>
<dbReference type="PANTHER" id="PTHR30371">
    <property type="entry name" value="SEC-INDEPENDENT PROTEIN TRANSLOCASE PROTEIN TATC"/>
    <property type="match status" value="1"/>
</dbReference>
<evidence type="ECO:0000313" key="7">
    <source>
        <dbReference type="Proteomes" id="UP001523262"/>
    </source>
</evidence>
<comment type="function">
    <text evidence="5">Part of the twin-arginine translocation (Tat) system that transports large folded proteins containing a characteristic twin-arginine motif in their signal peptide across membranes.</text>
</comment>
<dbReference type="EMBL" id="JAMQCR010000001">
    <property type="protein sequence ID" value="MCM2533132.1"/>
    <property type="molecule type" value="Genomic_DNA"/>
</dbReference>
<keyword evidence="5" id="KW-0811">Translocation</keyword>
<keyword evidence="4 5" id="KW-0472">Membrane</keyword>
<sequence>MADKELNLIEHMDELRKRLIITAVAFIVFLAVGLIYVKNIYTYFMGGLGYKLMVLGPSDIIWIYFHIATIFAAAATIPVAAWQLWLFVKPALKPLERKITLAYIPALFFLFIGGLAFGYFFIFPNIMRFLVNLGKDLMTTSFTADKYFSFLINMTLPFGFAFELPLVMMFLTTLGILNPYRIVKLRKYAYLILVIIASMISPPEIMSHLSVAIPLILIFEISVFLSKIVFKKKQKNEKILYAEEEHAN</sequence>
<keyword evidence="7" id="KW-1185">Reference proteome</keyword>
<dbReference type="Proteomes" id="UP001523262">
    <property type="component" value="Unassembled WGS sequence"/>
</dbReference>
<comment type="similarity">
    <text evidence="5">Belongs to the TatC family.</text>
</comment>
<evidence type="ECO:0000313" key="6">
    <source>
        <dbReference type="EMBL" id="MCM2533132.1"/>
    </source>
</evidence>
<evidence type="ECO:0000256" key="3">
    <source>
        <dbReference type="ARBA" id="ARBA00022989"/>
    </source>
</evidence>
<feature type="transmembrane region" description="Helical" evidence="5">
    <location>
        <begin position="61"/>
        <end position="88"/>
    </location>
</feature>
<feature type="transmembrane region" description="Helical" evidence="5">
    <location>
        <begin position="20"/>
        <end position="41"/>
    </location>
</feature>
<keyword evidence="5" id="KW-1003">Cell membrane</keyword>
<organism evidence="6 7">
    <name type="scientific">Neobacillus pocheonensis</name>
    <dbReference type="NCBI Taxonomy" id="363869"/>
    <lineage>
        <taxon>Bacteria</taxon>
        <taxon>Bacillati</taxon>
        <taxon>Bacillota</taxon>
        <taxon>Bacilli</taxon>
        <taxon>Bacillales</taxon>
        <taxon>Bacillaceae</taxon>
        <taxon>Neobacillus</taxon>
    </lineage>
</organism>